<dbReference type="InterPro" id="IPR022770">
    <property type="entry name" value="IucA/IucC-like_C"/>
</dbReference>
<dbReference type="Pfam" id="PF04183">
    <property type="entry name" value="IucA_IucC"/>
    <property type="match status" value="1"/>
</dbReference>
<dbReference type="Gene3D" id="1.10.510.40">
    <property type="match status" value="1"/>
</dbReference>
<evidence type="ECO:0000259" key="7">
    <source>
        <dbReference type="SMART" id="SM01006"/>
    </source>
</evidence>
<dbReference type="SMART" id="SM01006">
    <property type="entry name" value="AlcB"/>
    <property type="match status" value="1"/>
</dbReference>
<dbReference type="SUPFAM" id="SSF55729">
    <property type="entry name" value="Acyl-CoA N-acyltransferases (Nat)"/>
    <property type="match status" value="1"/>
</dbReference>
<comment type="similarity">
    <text evidence="3">Belongs to the IucA/IucC family.</text>
</comment>
<comment type="caution">
    <text evidence="8">The sequence shown here is derived from an EMBL/GenBank/DDBJ whole genome shotgun (WGS) entry which is preliminary data.</text>
</comment>
<comment type="pathway">
    <text evidence="2">Siderophore biosynthesis; mycobactin biosynthesis.</text>
</comment>
<feature type="compositionally biased region" description="Basic and acidic residues" evidence="6">
    <location>
        <begin position="761"/>
        <end position="777"/>
    </location>
</feature>
<evidence type="ECO:0000313" key="9">
    <source>
        <dbReference type="Proteomes" id="UP001596455"/>
    </source>
</evidence>
<protein>
    <recommendedName>
        <fullName evidence="4">Lysine N-acyltransferase MbtK</fullName>
    </recommendedName>
    <alternativeName>
        <fullName evidence="5">Mycobactin synthase protein K</fullName>
    </alternativeName>
</protein>
<dbReference type="Gene3D" id="6.10.250.3370">
    <property type="match status" value="1"/>
</dbReference>
<reference evidence="9" key="1">
    <citation type="journal article" date="2019" name="Int. J. Syst. Evol. Microbiol.">
        <title>The Global Catalogue of Microorganisms (GCM) 10K type strain sequencing project: providing services to taxonomists for standard genome sequencing and annotation.</title>
        <authorList>
            <consortium name="The Broad Institute Genomics Platform"/>
            <consortium name="The Broad Institute Genome Sequencing Center for Infectious Disease"/>
            <person name="Wu L."/>
            <person name="Ma J."/>
        </authorList>
    </citation>
    <scope>NUCLEOTIDE SEQUENCE [LARGE SCALE GENOMIC DNA]</scope>
    <source>
        <strain evidence="9">JCM 1490</strain>
    </source>
</reference>
<organism evidence="8 9">
    <name type="scientific">Georgenia alba</name>
    <dbReference type="NCBI Taxonomy" id="2233858"/>
    <lineage>
        <taxon>Bacteria</taxon>
        <taxon>Bacillati</taxon>
        <taxon>Actinomycetota</taxon>
        <taxon>Actinomycetes</taxon>
        <taxon>Micrococcales</taxon>
        <taxon>Bogoriellaceae</taxon>
        <taxon>Georgenia</taxon>
    </lineage>
</organism>
<sequence length="793" mass="87173">MTIEPIDVERDAATVHAWVTHPRSHFWMMQEAGLDDVRAELSEITASAHHDAFLGRVHGVPTFLVETYDPAHSPLAELPEVRAGDLGMHVLVAPPEGPAVPGLTSEVFRAVLARCFADPAVRRVVVEPDVRNAAVRRKNVAAGFVELREVPLPEKTAMLSVCERADFERAAQTDHLTPERLERAQRHLAAKAIGEYTHERLLAPVPDGDGWLLETPTSRYTFTARRHLLEHWVLDPASLRRTVAGEQVAVDAQDLVAELAPVLGIPDSLLPVYLEEIASTLASAAWKLARPRPSSAHLAAALLGEGDPAETYQLLEGSMTEGHPAFVANNGRIGFGADDYAAYAPETSAPVRLEWVAVRRTVADLAVGDGVTEDSLYEAELGERTLARFRRRLEALGLDPAGYLFVPVHPWQWTDKLAVTFAPDVARRDLVHLGAGEDEFRAQQSIRTFFNATRPGRHYVKTALSIQNMGFMRGLSPAYMRATPAINDWVADVVRQDPELRERGFDVLREVAAAGYTGDAFHRHTARGPHQKMLAALWRESPLTRVGPGERLATMASLLHRDSGGAALVTALIDASPLGPGEWVRTYLCAYLRPLVHCLLAYDLAFMPHGENLILVLRDGVPVRVLMKDVGEEVAVMGDLPLPPEVERIRAEVPDHGTRALAIHTDVFDGFLRYLAAILDEDGVLEEGDFWRIAGDVVEEHRVDHPELTDAASRYDLLRPTFRHSCLNRLQLRNTLEMVDITDQASSLMYAGTLENPLASERCRGDRGPGAPYDHRASGGQTAGHQISAAHSG</sequence>
<keyword evidence="8" id="KW-0808">Transferase</keyword>
<gene>
    <name evidence="8" type="ORF">ACFQQL_16215</name>
</gene>
<evidence type="ECO:0000256" key="2">
    <source>
        <dbReference type="ARBA" id="ARBA00005102"/>
    </source>
</evidence>
<dbReference type="PANTHER" id="PTHR34384">
    <property type="entry name" value="L-2,3-DIAMINOPROPANOATE--CITRATE LIGASE"/>
    <property type="match status" value="1"/>
</dbReference>
<dbReference type="EMBL" id="JBHTCQ010000004">
    <property type="protein sequence ID" value="MFC7406665.1"/>
    <property type="molecule type" value="Genomic_DNA"/>
</dbReference>
<evidence type="ECO:0000256" key="5">
    <source>
        <dbReference type="ARBA" id="ARBA00031122"/>
    </source>
</evidence>
<evidence type="ECO:0000256" key="4">
    <source>
        <dbReference type="ARBA" id="ARBA00020586"/>
    </source>
</evidence>
<dbReference type="Gene3D" id="3.40.630.30">
    <property type="match status" value="1"/>
</dbReference>
<dbReference type="Pfam" id="PF06276">
    <property type="entry name" value="FhuF"/>
    <property type="match status" value="1"/>
</dbReference>
<evidence type="ECO:0000256" key="3">
    <source>
        <dbReference type="ARBA" id="ARBA00007832"/>
    </source>
</evidence>
<dbReference type="InterPro" id="IPR007310">
    <property type="entry name" value="Aerobactin_biosyn_IucA/IucC_N"/>
</dbReference>
<feature type="compositionally biased region" description="Polar residues" evidence="6">
    <location>
        <begin position="779"/>
        <end position="793"/>
    </location>
</feature>
<proteinExistence type="inferred from homology"/>
<feature type="region of interest" description="Disordered" evidence="6">
    <location>
        <begin position="761"/>
        <end position="793"/>
    </location>
</feature>
<dbReference type="InterPro" id="IPR016181">
    <property type="entry name" value="Acyl_CoA_acyltransferase"/>
</dbReference>
<keyword evidence="9" id="KW-1185">Reference proteome</keyword>
<evidence type="ECO:0000256" key="6">
    <source>
        <dbReference type="SAM" id="MobiDB-lite"/>
    </source>
</evidence>
<dbReference type="Proteomes" id="UP001596455">
    <property type="component" value="Unassembled WGS sequence"/>
</dbReference>
<dbReference type="PANTHER" id="PTHR34384:SF6">
    <property type="entry name" value="STAPHYLOFERRIN B SYNTHASE"/>
    <property type="match status" value="1"/>
</dbReference>
<dbReference type="Gene3D" id="3.30.310.280">
    <property type="match status" value="1"/>
</dbReference>
<keyword evidence="8" id="KW-0012">Acyltransferase</keyword>
<dbReference type="Pfam" id="PF13523">
    <property type="entry name" value="Acetyltransf_8"/>
    <property type="match status" value="1"/>
</dbReference>
<evidence type="ECO:0000256" key="1">
    <source>
        <dbReference type="ARBA" id="ARBA00003818"/>
    </source>
</evidence>
<dbReference type="RefSeq" id="WP_382396487.1">
    <property type="nucleotide sequence ID" value="NZ_JBHTCQ010000004.1"/>
</dbReference>
<dbReference type="GO" id="GO:0016746">
    <property type="term" value="F:acyltransferase activity"/>
    <property type="evidence" value="ECO:0007669"/>
    <property type="project" value="UniProtKB-KW"/>
</dbReference>
<comment type="function">
    <text evidence="1">Acyltransferase required for the direct transfer of medium- to long-chain fatty acyl moieties from a carrier protein (MbtL) on to the epsilon-amino group of lysine residue in the mycobactin core.</text>
</comment>
<accession>A0ABW2QG79</accession>
<evidence type="ECO:0000313" key="8">
    <source>
        <dbReference type="EMBL" id="MFC7406665.1"/>
    </source>
</evidence>
<feature type="domain" description="Acyltransferase MbtK/IucB-like conserved" evidence="7">
    <location>
        <begin position="4"/>
        <end position="51"/>
    </location>
</feature>
<dbReference type="InterPro" id="IPR037455">
    <property type="entry name" value="LucA/IucC-like"/>
</dbReference>
<dbReference type="InterPro" id="IPR019432">
    <property type="entry name" value="Acyltransferase_MbtK/IucB-like"/>
</dbReference>
<name>A0ABW2QG79_9MICO</name>